<protein>
    <submittedName>
        <fullName evidence="1">Uncharacterized protein</fullName>
    </submittedName>
</protein>
<accession>A0ACC2B0N7</accession>
<evidence type="ECO:0000313" key="2">
    <source>
        <dbReference type="Proteomes" id="UP001162992"/>
    </source>
</evidence>
<gene>
    <name evidence="1" type="ORF">O6H91_18G046900</name>
</gene>
<dbReference type="EMBL" id="CM055109">
    <property type="protein sequence ID" value="KAJ7523326.1"/>
    <property type="molecule type" value="Genomic_DNA"/>
</dbReference>
<name>A0ACC2B0N7_DIPCM</name>
<proteinExistence type="predicted"/>
<reference evidence="2" key="1">
    <citation type="journal article" date="2024" name="Proc. Natl. Acad. Sci. U.S.A.">
        <title>Extraordinary preservation of gene collinearity over three hundred million years revealed in homosporous lycophytes.</title>
        <authorList>
            <person name="Li C."/>
            <person name="Wickell D."/>
            <person name="Kuo L.Y."/>
            <person name="Chen X."/>
            <person name="Nie B."/>
            <person name="Liao X."/>
            <person name="Peng D."/>
            <person name="Ji J."/>
            <person name="Jenkins J."/>
            <person name="Williams M."/>
            <person name="Shu S."/>
            <person name="Plott C."/>
            <person name="Barry K."/>
            <person name="Rajasekar S."/>
            <person name="Grimwood J."/>
            <person name="Han X."/>
            <person name="Sun S."/>
            <person name="Hou Z."/>
            <person name="He W."/>
            <person name="Dai G."/>
            <person name="Sun C."/>
            <person name="Schmutz J."/>
            <person name="Leebens-Mack J.H."/>
            <person name="Li F.W."/>
            <person name="Wang L."/>
        </authorList>
    </citation>
    <scope>NUCLEOTIDE SEQUENCE [LARGE SCALE GENOMIC DNA]</scope>
    <source>
        <strain evidence="2">cv. PW_Plant_1</strain>
    </source>
</reference>
<comment type="caution">
    <text evidence="1">The sequence shown here is derived from an EMBL/GenBank/DDBJ whole genome shotgun (WGS) entry which is preliminary data.</text>
</comment>
<organism evidence="1 2">
    <name type="scientific">Diphasiastrum complanatum</name>
    <name type="common">Issler's clubmoss</name>
    <name type="synonym">Lycopodium complanatum</name>
    <dbReference type="NCBI Taxonomy" id="34168"/>
    <lineage>
        <taxon>Eukaryota</taxon>
        <taxon>Viridiplantae</taxon>
        <taxon>Streptophyta</taxon>
        <taxon>Embryophyta</taxon>
        <taxon>Tracheophyta</taxon>
        <taxon>Lycopodiopsida</taxon>
        <taxon>Lycopodiales</taxon>
        <taxon>Lycopodiaceae</taxon>
        <taxon>Lycopodioideae</taxon>
        <taxon>Diphasiastrum</taxon>
    </lineage>
</organism>
<evidence type="ECO:0000313" key="1">
    <source>
        <dbReference type="EMBL" id="KAJ7523326.1"/>
    </source>
</evidence>
<dbReference type="Proteomes" id="UP001162992">
    <property type="component" value="Chromosome 18"/>
</dbReference>
<keyword evidence="2" id="KW-1185">Reference proteome</keyword>
<sequence length="119" mass="13592">MDADYLKNTVGLVVARACSAVVAAEPPDPIAYLSLWLLKYIQNVSILDNFHEEKRMRAEMEKQSEHKLKEAKLQEELEESRRKAAVDNVRNIKDDPYLLWDACLNAISTFTGPCPPFVR</sequence>